<feature type="compositionally biased region" description="Acidic residues" evidence="4">
    <location>
        <begin position="154"/>
        <end position="173"/>
    </location>
</feature>
<dbReference type="Proteomes" id="UP000824165">
    <property type="component" value="Unassembled WGS sequence"/>
</dbReference>
<evidence type="ECO:0000256" key="3">
    <source>
        <dbReference type="RuleBase" id="RU000524"/>
    </source>
</evidence>
<evidence type="ECO:0000256" key="4">
    <source>
        <dbReference type="SAM" id="MobiDB-lite"/>
    </source>
</evidence>
<dbReference type="PANTHER" id="PTHR10302">
    <property type="entry name" value="SINGLE-STRANDED DNA-BINDING PROTEIN"/>
    <property type="match status" value="1"/>
</dbReference>
<comment type="subunit">
    <text evidence="2">Homotetramer.</text>
</comment>
<comment type="caution">
    <text evidence="2">Lacks conserved residue(s) required for the propagation of feature annotation.</text>
</comment>
<dbReference type="PROSITE" id="PS50935">
    <property type="entry name" value="SSB"/>
    <property type="match status" value="1"/>
</dbReference>
<dbReference type="PANTHER" id="PTHR10302:SF27">
    <property type="entry name" value="SINGLE-STRANDED DNA-BINDING PROTEIN"/>
    <property type="match status" value="1"/>
</dbReference>
<dbReference type="GO" id="GO:0006281">
    <property type="term" value="P:DNA repair"/>
    <property type="evidence" value="ECO:0007669"/>
    <property type="project" value="UniProtKB-UniRule"/>
</dbReference>
<dbReference type="GO" id="GO:0009295">
    <property type="term" value="C:nucleoid"/>
    <property type="evidence" value="ECO:0007669"/>
    <property type="project" value="TreeGrafter"/>
</dbReference>
<dbReference type="HAMAP" id="MF_00984">
    <property type="entry name" value="SSB"/>
    <property type="match status" value="1"/>
</dbReference>
<feature type="short sequence motif" description="Important for interaction with partner proteins" evidence="2">
    <location>
        <begin position="168"/>
        <end position="173"/>
    </location>
</feature>
<dbReference type="GO" id="GO:0003697">
    <property type="term" value="F:single-stranded DNA binding"/>
    <property type="evidence" value="ECO:0007669"/>
    <property type="project" value="UniProtKB-UniRule"/>
</dbReference>
<reference evidence="5" key="2">
    <citation type="journal article" date="2021" name="PeerJ">
        <title>Extensive microbial diversity within the chicken gut microbiome revealed by metagenomics and culture.</title>
        <authorList>
            <person name="Gilroy R."/>
            <person name="Ravi A."/>
            <person name="Getino M."/>
            <person name="Pursley I."/>
            <person name="Horton D.L."/>
            <person name="Alikhan N.F."/>
            <person name="Baker D."/>
            <person name="Gharbi K."/>
            <person name="Hall N."/>
            <person name="Watson M."/>
            <person name="Adriaenssens E.M."/>
            <person name="Foster-Nyarko E."/>
            <person name="Jarju S."/>
            <person name="Secka A."/>
            <person name="Antonio M."/>
            <person name="Oren A."/>
            <person name="Chaudhuri R.R."/>
            <person name="La Ragione R."/>
            <person name="Hildebrand F."/>
            <person name="Pallen M.J."/>
        </authorList>
    </citation>
    <scope>NUCLEOTIDE SEQUENCE</scope>
    <source>
        <strain evidence="5">CHK181-108</strain>
    </source>
</reference>
<evidence type="ECO:0000313" key="6">
    <source>
        <dbReference type="Proteomes" id="UP000824165"/>
    </source>
</evidence>
<dbReference type="GO" id="GO:0006310">
    <property type="term" value="P:DNA recombination"/>
    <property type="evidence" value="ECO:0007669"/>
    <property type="project" value="UniProtKB-UniRule"/>
</dbReference>
<name>A0A9D1H482_9FIRM</name>
<dbReference type="AlphaFoldDB" id="A0A9D1H482"/>
<feature type="region of interest" description="Disordered" evidence="4">
    <location>
        <begin position="102"/>
        <end position="173"/>
    </location>
</feature>
<gene>
    <name evidence="5" type="ORF">IAA60_08785</name>
</gene>
<reference evidence="5" key="1">
    <citation type="submission" date="2020-10" db="EMBL/GenBank/DDBJ databases">
        <authorList>
            <person name="Gilroy R."/>
        </authorList>
    </citation>
    <scope>NUCLEOTIDE SEQUENCE</scope>
    <source>
        <strain evidence="5">CHK181-108</strain>
    </source>
</reference>
<proteinExistence type="inferred from homology"/>
<comment type="function">
    <text evidence="2">Plays an important role in DNA replication, recombination and repair. Binds to ssDNA and to an array of partner proteins to recruit them to their sites of action during DNA metabolism.</text>
</comment>
<sequence length="173" mass="19139">MNKVILMGRLTRDPEMRQTPTGVNVARFTIAVNRRYTSRDGQQTADFLNCVAWRQTGEFICRYFRKGSMIAVEGTLQSRSWDDKDGKRQYATEVVVDNAEFTGSKAESNTRGNDGGYGNQNYGGQSYGGGHDYGQQPAFNSAPQAGAEPNFGDGDFDEMDFANIDGSEDDLPF</sequence>
<keyword evidence="2" id="KW-0227">DNA damage</keyword>
<dbReference type="EMBL" id="DVLU01000095">
    <property type="protein sequence ID" value="HIT85978.1"/>
    <property type="molecule type" value="Genomic_DNA"/>
</dbReference>
<dbReference type="NCBIfam" id="TIGR00621">
    <property type="entry name" value="ssb"/>
    <property type="match status" value="1"/>
</dbReference>
<evidence type="ECO:0000313" key="5">
    <source>
        <dbReference type="EMBL" id="HIT85978.1"/>
    </source>
</evidence>
<dbReference type="CDD" id="cd04496">
    <property type="entry name" value="SSB_OBF"/>
    <property type="match status" value="1"/>
</dbReference>
<evidence type="ECO:0000256" key="2">
    <source>
        <dbReference type="HAMAP-Rule" id="MF_00984"/>
    </source>
</evidence>
<dbReference type="InterPro" id="IPR012340">
    <property type="entry name" value="NA-bd_OB-fold"/>
</dbReference>
<protein>
    <recommendedName>
        <fullName evidence="2 3">Single-stranded DNA-binding protein</fullName>
        <shortName evidence="2">SSB</shortName>
    </recommendedName>
</protein>
<dbReference type="GO" id="GO:0006260">
    <property type="term" value="P:DNA replication"/>
    <property type="evidence" value="ECO:0007669"/>
    <property type="project" value="UniProtKB-UniRule"/>
</dbReference>
<evidence type="ECO:0000256" key="1">
    <source>
        <dbReference type="ARBA" id="ARBA00023125"/>
    </source>
</evidence>
<keyword evidence="2" id="KW-0235">DNA replication</keyword>
<organism evidence="5 6">
    <name type="scientific">Candidatus Ornithomonoglobus intestinigallinarum</name>
    <dbReference type="NCBI Taxonomy" id="2840894"/>
    <lineage>
        <taxon>Bacteria</taxon>
        <taxon>Bacillati</taxon>
        <taxon>Bacillota</taxon>
        <taxon>Clostridia</taxon>
        <taxon>Candidatus Ornithomonoglobus</taxon>
    </lineage>
</organism>
<keyword evidence="2" id="KW-0233">DNA recombination</keyword>
<accession>A0A9D1H482</accession>
<keyword evidence="2" id="KW-0234">DNA repair</keyword>
<keyword evidence="1 2" id="KW-0238">DNA-binding</keyword>
<dbReference type="InterPro" id="IPR000424">
    <property type="entry name" value="Primosome_PriB/ssb"/>
</dbReference>
<dbReference type="Pfam" id="PF00436">
    <property type="entry name" value="SSB"/>
    <property type="match status" value="1"/>
</dbReference>
<comment type="caution">
    <text evidence="5">The sequence shown here is derived from an EMBL/GenBank/DDBJ whole genome shotgun (WGS) entry which is preliminary data.</text>
</comment>
<dbReference type="SUPFAM" id="SSF50249">
    <property type="entry name" value="Nucleic acid-binding proteins"/>
    <property type="match status" value="1"/>
</dbReference>
<dbReference type="Gene3D" id="2.40.50.140">
    <property type="entry name" value="Nucleic acid-binding proteins"/>
    <property type="match status" value="1"/>
</dbReference>
<dbReference type="InterPro" id="IPR011344">
    <property type="entry name" value="ssDNA-bd"/>
</dbReference>